<evidence type="ECO:0000256" key="2">
    <source>
        <dbReference type="ARBA" id="ARBA00022946"/>
    </source>
</evidence>
<dbReference type="InterPro" id="IPR029043">
    <property type="entry name" value="GcvT/YgfZ_C"/>
</dbReference>
<sequence>MSNPFVDQRRLVDGDAAVSIAAGVVLVTGPDRFDVLNATLSQDLRGLAVGDSRDALELDGQGRIQHSIHVLESTDGTLLVVPGTSGADVAAWLDARIFMEDVQAIDVTSQFSVWGGAVAFGELAWTDPWPTIAPGGVTYGEIEIPDWTWVETLLPAGEKPRVDVLDADLVDPLRVVAGRPSMAEVDDRSLPHELDWLRTAVHLSKGCYPGQETVSKIHNVGHPPRRLVRLHLDGSDSVFVEASDPVWSGGDLVGKVTTAGYHFEDGPVALAVIKRNVDVTALLTVVHDDHKLTATQQVLVPPSAGATAAERLRPSRP</sequence>
<keyword evidence="2" id="KW-0809">Transit peptide</keyword>
<protein>
    <submittedName>
        <fullName evidence="5">Unannotated protein</fullName>
    </submittedName>
</protein>
<evidence type="ECO:0000313" key="5">
    <source>
        <dbReference type="EMBL" id="CAB4531979.1"/>
    </source>
</evidence>
<dbReference type="NCBIfam" id="TIGR03317">
    <property type="entry name" value="ygfZ_signature"/>
    <property type="match status" value="1"/>
</dbReference>
<organism evidence="5">
    <name type="scientific">freshwater metagenome</name>
    <dbReference type="NCBI Taxonomy" id="449393"/>
    <lineage>
        <taxon>unclassified sequences</taxon>
        <taxon>metagenomes</taxon>
        <taxon>ecological metagenomes</taxon>
    </lineage>
</organism>
<dbReference type="GO" id="GO:0016226">
    <property type="term" value="P:iron-sulfur cluster assembly"/>
    <property type="evidence" value="ECO:0007669"/>
    <property type="project" value="TreeGrafter"/>
</dbReference>
<comment type="subcellular location">
    <subcellularLocation>
        <location evidence="1">Mitochondrion</location>
    </subcellularLocation>
</comment>
<dbReference type="InterPro" id="IPR013977">
    <property type="entry name" value="GcvT_C"/>
</dbReference>
<keyword evidence="3" id="KW-0496">Mitochondrion</keyword>
<evidence type="ECO:0000256" key="1">
    <source>
        <dbReference type="ARBA" id="ARBA00004173"/>
    </source>
</evidence>
<proteinExistence type="predicted"/>
<dbReference type="PANTHER" id="PTHR22602:SF0">
    <property type="entry name" value="TRANSFERASE CAF17, MITOCHONDRIAL-RELATED"/>
    <property type="match status" value="1"/>
</dbReference>
<name>A0A6J6B0Y4_9ZZZZ</name>
<accession>A0A6J6B0Y4</accession>
<reference evidence="5" key="1">
    <citation type="submission" date="2020-05" db="EMBL/GenBank/DDBJ databases">
        <authorList>
            <person name="Chiriac C."/>
            <person name="Salcher M."/>
            <person name="Ghai R."/>
            <person name="Kavagutti S V."/>
        </authorList>
    </citation>
    <scope>NUCLEOTIDE SEQUENCE</scope>
</reference>
<evidence type="ECO:0000259" key="4">
    <source>
        <dbReference type="Pfam" id="PF08669"/>
    </source>
</evidence>
<dbReference type="AlphaFoldDB" id="A0A6J6B0Y4"/>
<dbReference type="GO" id="GO:0005739">
    <property type="term" value="C:mitochondrion"/>
    <property type="evidence" value="ECO:0007669"/>
    <property type="project" value="UniProtKB-SubCell"/>
</dbReference>
<dbReference type="SUPFAM" id="SSF103025">
    <property type="entry name" value="Folate-binding domain"/>
    <property type="match status" value="1"/>
</dbReference>
<dbReference type="Pfam" id="PF08669">
    <property type="entry name" value="GCV_T_C"/>
    <property type="match status" value="1"/>
</dbReference>
<dbReference type="PANTHER" id="PTHR22602">
    <property type="entry name" value="TRANSFERASE CAF17, MITOCHONDRIAL-RELATED"/>
    <property type="match status" value="1"/>
</dbReference>
<dbReference type="InterPro" id="IPR045179">
    <property type="entry name" value="YgfZ/GcvT"/>
</dbReference>
<dbReference type="EMBL" id="CAEZSG010000014">
    <property type="protein sequence ID" value="CAB4531979.1"/>
    <property type="molecule type" value="Genomic_DNA"/>
</dbReference>
<dbReference type="Gene3D" id="3.30.1360.120">
    <property type="entry name" value="Probable tRNA modification gtpase trme, domain 1"/>
    <property type="match status" value="2"/>
</dbReference>
<gene>
    <name evidence="5" type="ORF">UFOPK1413_00176</name>
</gene>
<dbReference type="InterPro" id="IPR027266">
    <property type="entry name" value="TrmE/GcvT-like"/>
</dbReference>
<feature type="domain" description="Aminomethyltransferase C-terminal" evidence="4">
    <location>
        <begin position="225"/>
        <end position="294"/>
    </location>
</feature>
<dbReference type="SUPFAM" id="SSF101790">
    <property type="entry name" value="Aminomethyltransferase beta-barrel domain"/>
    <property type="match status" value="1"/>
</dbReference>
<dbReference type="InterPro" id="IPR017703">
    <property type="entry name" value="YgfZ/GCV_T_CS"/>
</dbReference>
<evidence type="ECO:0000256" key="3">
    <source>
        <dbReference type="ARBA" id="ARBA00023128"/>
    </source>
</evidence>
<dbReference type="PIRSF" id="PIRSF006487">
    <property type="entry name" value="GcvT"/>
    <property type="match status" value="1"/>
</dbReference>